<organism evidence="3 4">
    <name type="scientific">Pseudooceanicola albus</name>
    <dbReference type="NCBI Taxonomy" id="2692189"/>
    <lineage>
        <taxon>Bacteria</taxon>
        <taxon>Pseudomonadati</taxon>
        <taxon>Pseudomonadota</taxon>
        <taxon>Alphaproteobacteria</taxon>
        <taxon>Rhodobacterales</taxon>
        <taxon>Paracoccaceae</taxon>
        <taxon>Pseudooceanicola</taxon>
    </lineage>
</organism>
<dbReference type="Proteomes" id="UP000477911">
    <property type="component" value="Unassembled WGS sequence"/>
</dbReference>
<comment type="caution">
    <text evidence="3">The sequence shown here is derived from an EMBL/GenBank/DDBJ whole genome shotgun (WGS) entry which is preliminary data.</text>
</comment>
<keyword evidence="1" id="KW-0238">DNA-binding</keyword>
<proteinExistence type="predicted"/>
<protein>
    <submittedName>
        <fullName evidence="3">Transposase</fullName>
    </submittedName>
</protein>
<evidence type="ECO:0000313" key="3">
    <source>
        <dbReference type="EMBL" id="MXN20721.1"/>
    </source>
</evidence>
<dbReference type="Pfam" id="PF07282">
    <property type="entry name" value="Cas12f1-like_TNB"/>
    <property type="match status" value="1"/>
</dbReference>
<name>A0A6L7G9G4_9RHOB</name>
<reference evidence="3 4" key="1">
    <citation type="submission" date="2019-12" db="EMBL/GenBank/DDBJ databases">
        <authorList>
            <person name="Li M."/>
        </authorList>
    </citation>
    <scope>NUCLEOTIDE SEQUENCE [LARGE SCALE GENOMIC DNA]</scope>
    <source>
        <strain evidence="3 4">GBMRC 2024</strain>
    </source>
</reference>
<dbReference type="EMBL" id="WUMU01000034">
    <property type="protein sequence ID" value="MXN20721.1"/>
    <property type="molecule type" value="Genomic_DNA"/>
</dbReference>
<gene>
    <name evidence="3" type="ORF">GR170_23070</name>
</gene>
<dbReference type="AlphaFoldDB" id="A0A6L7G9G4"/>
<sequence length="134" mass="14224">MVEKLRAKNMTRSAKGTVEAPGVNVKAKAGLNRSILNVGWFGFEAKLAYKLAERGGQLAHVNPAYTSQTCSACGAVDSRGRESQASFVCPCCGFRSNADLNAAINIERRWNTPLLSVEAGDSAAHEAETLPVVA</sequence>
<dbReference type="GO" id="GO:0003677">
    <property type="term" value="F:DNA binding"/>
    <property type="evidence" value="ECO:0007669"/>
    <property type="project" value="UniProtKB-KW"/>
</dbReference>
<dbReference type="NCBIfam" id="NF040570">
    <property type="entry name" value="guided_TnpB"/>
    <property type="match status" value="1"/>
</dbReference>
<evidence type="ECO:0000256" key="1">
    <source>
        <dbReference type="ARBA" id="ARBA00023125"/>
    </source>
</evidence>
<keyword evidence="4" id="KW-1185">Reference proteome</keyword>
<evidence type="ECO:0000259" key="2">
    <source>
        <dbReference type="Pfam" id="PF07282"/>
    </source>
</evidence>
<accession>A0A6L7G9G4</accession>
<dbReference type="InterPro" id="IPR010095">
    <property type="entry name" value="Cas12f1-like_TNB"/>
</dbReference>
<feature type="domain" description="Cas12f1-like TNB" evidence="2">
    <location>
        <begin position="40"/>
        <end position="106"/>
    </location>
</feature>
<evidence type="ECO:0000313" key="4">
    <source>
        <dbReference type="Proteomes" id="UP000477911"/>
    </source>
</evidence>